<evidence type="ECO:0000313" key="13">
    <source>
        <dbReference type="EMBL" id="KAF7278344.1"/>
    </source>
</evidence>
<comment type="similarity">
    <text evidence="2">Belongs to the TMEM231 family.</text>
</comment>
<dbReference type="OrthoDB" id="426438at2759"/>
<dbReference type="Pfam" id="PF10149">
    <property type="entry name" value="TM231"/>
    <property type="match status" value="1"/>
</dbReference>
<dbReference type="InterPro" id="IPR019306">
    <property type="entry name" value="TMEM231"/>
</dbReference>
<keyword evidence="8 12" id="KW-0472">Membrane</keyword>
<accession>A0A834IEN1</accession>
<feature type="transmembrane region" description="Helical" evidence="12">
    <location>
        <begin position="23"/>
        <end position="43"/>
    </location>
</feature>
<feature type="transmembrane region" description="Helical" evidence="12">
    <location>
        <begin position="262"/>
        <end position="281"/>
    </location>
</feature>
<keyword evidence="10" id="KW-0966">Cell projection</keyword>
<evidence type="ECO:0000256" key="10">
    <source>
        <dbReference type="ARBA" id="ARBA00023273"/>
    </source>
</evidence>
<keyword evidence="14" id="KW-1185">Reference proteome</keyword>
<evidence type="ECO:0000256" key="12">
    <source>
        <dbReference type="SAM" id="Phobius"/>
    </source>
</evidence>
<evidence type="ECO:0000256" key="4">
    <source>
        <dbReference type="ARBA" id="ARBA00022475"/>
    </source>
</evidence>
<dbReference type="GO" id="GO:0032880">
    <property type="term" value="P:regulation of protein localization"/>
    <property type="evidence" value="ECO:0007669"/>
    <property type="project" value="TreeGrafter"/>
</dbReference>
<comment type="caution">
    <text evidence="13">The sequence shown here is derived from an EMBL/GenBank/DDBJ whole genome shotgun (WGS) entry which is preliminary data.</text>
</comment>
<comment type="subcellular location">
    <subcellularLocation>
        <location evidence="1">Cell projection</location>
        <location evidence="1">Cilium membrane</location>
        <topology evidence="1">Multi-pass membrane protein</topology>
    </subcellularLocation>
</comment>
<sequence>MVVLEVHTECIKTKYKAFLLSKATLVILICNLITIVLPFVLAYNTGGFWLKQDVIYEQPEIQFKGQYLLVVTFDDPDKPIVCGSFSFYKDNLNYLDKCTMIQVSDSDEDNDGKTDKLEINFKTDIYKNAIMSSIYLVIPLKLKLNTPCLCYIETTLIHQQLPIKKATNINVFADFKLKQLDPIKCPKYGSIQYDHSIINEGLSPDFYELHKIIEKYSEARVKVTLENVLTSYISTEESGAIISLKIKYPKQKIYYKPSFWHIIKYAWIQYLALYIVISWIIHQIKNYIFNNNLVLIYKDKYK</sequence>
<dbReference type="PANTHER" id="PTHR14605:SF1">
    <property type="entry name" value="TRANSMEMBRANE PROTEIN 231"/>
    <property type="match status" value="1"/>
</dbReference>
<protein>
    <recommendedName>
        <fullName evidence="3">Transmembrane protein 231</fullName>
    </recommendedName>
</protein>
<evidence type="ECO:0000256" key="11">
    <source>
        <dbReference type="ARBA" id="ARBA00024803"/>
    </source>
</evidence>
<keyword evidence="9" id="KW-0325">Glycoprotein</keyword>
<dbReference type="GO" id="GO:0060170">
    <property type="term" value="C:ciliary membrane"/>
    <property type="evidence" value="ECO:0007669"/>
    <property type="project" value="UniProtKB-SubCell"/>
</dbReference>
<reference evidence="13" key="1">
    <citation type="submission" date="2020-08" db="EMBL/GenBank/DDBJ databases">
        <title>Genome sequencing and assembly of the red palm weevil Rhynchophorus ferrugineus.</title>
        <authorList>
            <person name="Dias G.B."/>
            <person name="Bergman C.M."/>
            <person name="Manee M."/>
        </authorList>
    </citation>
    <scope>NUCLEOTIDE SEQUENCE</scope>
    <source>
        <strain evidence="13">AA-2017</strain>
        <tissue evidence="13">Whole larva</tissue>
    </source>
</reference>
<gene>
    <name evidence="13" type="ORF">GWI33_008559</name>
</gene>
<proteinExistence type="inferred from homology"/>
<dbReference type="EMBL" id="JAACXV010000403">
    <property type="protein sequence ID" value="KAF7278344.1"/>
    <property type="molecule type" value="Genomic_DNA"/>
</dbReference>
<evidence type="ECO:0000256" key="1">
    <source>
        <dbReference type="ARBA" id="ARBA00004272"/>
    </source>
</evidence>
<evidence type="ECO:0000256" key="8">
    <source>
        <dbReference type="ARBA" id="ARBA00023136"/>
    </source>
</evidence>
<evidence type="ECO:0000313" key="14">
    <source>
        <dbReference type="Proteomes" id="UP000625711"/>
    </source>
</evidence>
<keyword evidence="4" id="KW-1003">Cell membrane</keyword>
<dbReference type="GO" id="GO:0035869">
    <property type="term" value="C:ciliary transition zone"/>
    <property type="evidence" value="ECO:0007669"/>
    <property type="project" value="TreeGrafter"/>
</dbReference>
<keyword evidence="5 12" id="KW-0812">Transmembrane</keyword>
<evidence type="ECO:0000256" key="3">
    <source>
        <dbReference type="ARBA" id="ARBA00015087"/>
    </source>
</evidence>
<keyword evidence="6 12" id="KW-1133">Transmembrane helix</keyword>
<comment type="function">
    <text evidence="11">Transmembrane component of the tectonic-like complex, a complex localized at the transition zone of primary cilia and acting as a barrier that prevents diffusion of transmembrane proteins between the cilia and plasma membranes. Required for ciliogenesis and sonic hedgehog/SHH signaling.</text>
</comment>
<evidence type="ECO:0000256" key="6">
    <source>
        <dbReference type="ARBA" id="ARBA00022989"/>
    </source>
</evidence>
<dbReference type="AlphaFoldDB" id="A0A834IEN1"/>
<evidence type="ECO:0000256" key="2">
    <source>
        <dbReference type="ARBA" id="ARBA00009082"/>
    </source>
</evidence>
<name>A0A834IEN1_RHYFE</name>
<dbReference type="PANTHER" id="PTHR14605">
    <property type="entry name" value="CHST5 PROTEIN"/>
    <property type="match status" value="1"/>
</dbReference>
<evidence type="ECO:0000256" key="5">
    <source>
        <dbReference type="ARBA" id="ARBA00022692"/>
    </source>
</evidence>
<organism evidence="13 14">
    <name type="scientific">Rhynchophorus ferrugineus</name>
    <name type="common">Red palm weevil</name>
    <name type="synonym">Curculio ferrugineus</name>
    <dbReference type="NCBI Taxonomy" id="354439"/>
    <lineage>
        <taxon>Eukaryota</taxon>
        <taxon>Metazoa</taxon>
        <taxon>Ecdysozoa</taxon>
        <taxon>Arthropoda</taxon>
        <taxon>Hexapoda</taxon>
        <taxon>Insecta</taxon>
        <taxon>Pterygota</taxon>
        <taxon>Neoptera</taxon>
        <taxon>Endopterygota</taxon>
        <taxon>Coleoptera</taxon>
        <taxon>Polyphaga</taxon>
        <taxon>Cucujiformia</taxon>
        <taxon>Curculionidae</taxon>
        <taxon>Dryophthorinae</taxon>
        <taxon>Rhynchophorus</taxon>
    </lineage>
</organism>
<evidence type="ECO:0000256" key="9">
    <source>
        <dbReference type="ARBA" id="ARBA00023180"/>
    </source>
</evidence>
<dbReference type="GO" id="GO:0060271">
    <property type="term" value="P:cilium assembly"/>
    <property type="evidence" value="ECO:0007669"/>
    <property type="project" value="TreeGrafter"/>
</dbReference>
<dbReference type="Proteomes" id="UP000625711">
    <property type="component" value="Unassembled WGS sequence"/>
</dbReference>
<evidence type="ECO:0000256" key="7">
    <source>
        <dbReference type="ARBA" id="ARBA00023069"/>
    </source>
</evidence>
<keyword evidence="7" id="KW-0969">Cilium</keyword>